<dbReference type="InterPro" id="IPR011006">
    <property type="entry name" value="CheY-like_superfamily"/>
</dbReference>
<protein>
    <recommendedName>
        <fullName evidence="2">Response regulatory domain-containing protein</fullName>
    </recommendedName>
</protein>
<evidence type="ECO:0000259" key="2">
    <source>
        <dbReference type="PROSITE" id="PS50110"/>
    </source>
</evidence>
<evidence type="ECO:0000313" key="3">
    <source>
        <dbReference type="EMBL" id="MEJ8857618.1"/>
    </source>
</evidence>
<name>A0ABU8XEZ8_9BURK</name>
<dbReference type="SUPFAM" id="SSF52172">
    <property type="entry name" value="CheY-like"/>
    <property type="match status" value="1"/>
</dbReference>
<dbReference type="Proteomes" id="UP001367030">
    <property type="component" value="Unassembled WGS sequence"/>
</dbReference>
<keyword evidence="4" id="KW-1185">Reference proteome</keyword>
<comment type="caution">
    <text evidence="1">Lacks conserved residue(s) required for the propagation of feature annotation.</text>
</comment>
<evidence type="ECO:0000313" key="4">
    <source>
        <dbReference type="Proteomes" id="UP001367030"/>
    </source>
</evidence>
<dbReference type="InterPro" id="IPR001789">
    <property type="entry name" value="Sig_transdc_resp-reg_receiver"/>
</dbReference>
<dbReference type="PROSITE" id="PS50110">
    <property type="entry name" value="RESPONSE_REGULATORY"/>
    <property type="match status" value="1"/>
</dbReference>
<reference evidence="3 4" key="1">
    <citation type="submission" date="2024-03" db="EMBL/GenBank/DDBJ databases">
        <title>Novel species of the genus Variovorax.</title>
        <authorList>
            <person name="Liu Q."/>
            <person name="Xin Y.-H."/>
        </authorList>
    </citation>
    <scope>NUCLEOTIDE SEQUENCE [LARGE SCALE GENOMIC DNA]</scope>
    <source>
        <strain evidence="3 4">KACC 18901</strain>
    </source>
</reference>
<dbReference type="RefSeq" id="WP_340337683.1">
    <property type="nucleotide sequence ID" value="NZ_JBBKZS010000011.1"/>
</dbReference>
<proteinExistence type="predicted"/>
<evidence type="ECO:0000256" key="1">
    <source>
        <dbReference type="PROSITE-ProRule" id="PRU00169"/>
    </source>
</evidence>
<dbReference type="EMBL" id="JBBKZS010000011">
    <property type="protein sequence ID" value="MEJ8857618.1"/>
    <property type="molecule type" value="Genomic_DNA"/>
</dbReference>
<dbReference type="Gene3D" id="3.40.50.2300">
    <property type="match status" value="1"/>
</dbReference>
<organism evidence="3 4">
    <name type="scientific">Variovorax robiniae</name>
    <dbReference type="NCBI Taxonomy" id="1836199"/>
    <lineage>
        <taxon>Bacteria</taxon>
        <taxon>Pseudomonadati</taxon>
        <taxon>Pseudomonadota</taxon>
        <taxon>Betaproteobacteria</taxon>
        <taxon>Burkholderiales</taxon>
        <taxon>Comamonadaceae</taxon>
        <taxon>Variovorax</taxon>
    </lineage>
</organism>
<sequence length="125" mass="13565">MAVPIMHVTVYVLEPDAIRRAGIARALSGYVKSVVLLDSFNEWLELQEVVPSACLLLALESPGLPIHERIACAAPACPVIVIGETDELDTVIQAMRAGATNFLDRPCNDLRLRTAIRDALQASRS</sequence>
<comment type="caution">
    <text evidence="3">The sequence shown here is derived from an EMBL/GenBank/DDBJ whole genome shotgun (WGS) entry which is preliminary data.</text>
</comment>
<gene>
    <name evidence="3" type="ORF">WKW79_23805</name>
</gene>
<accession>A0ABU8XEZ8</accession>
<feature type="domain" description="Response regulatory" evidence="2">
    <location>
        <begin position="9"/>
        <end position="120"/>
    </location>
</feature>